<dbReference type="RefSeq" id="WP_141887223.1">
    <property type="nucleotide sequence ID" value="NZ_BAAAUY010000001.1"/>
</dbReference>
<evidence type="ECO:0000259" key="1">
    <source>
        <dbReference type="Pfam" id="PF13556"/>
    </source>
</evidence>
<dbReference type="Pfam" id="PF13556">
    <property type="entry name" value="HTH_30"/>
    <property type="match status" value="1"/>
</dbReference>
<organism evidence="2 3">
    <name type="scientific">Leucobacter komagatae</name>
    <dbReference type="NCBI Taxonomy" id="55969"/>
    <lineage>
        <taxon>Bacteria</taxon>
        <taxon>Bacillati</taxon>
        <taxon>Actinomycetota</taxon>
        <taxon>Actinomycetes</taxon>
        <taxon>Micrococcales</taxon>
        <taxon>Microbacteriaceae</taxon>
        <taxon>Leucobacter</taxon>
    </lineage>
</organism>
<feature type="domain" description="PucR C-terminal helix-turn-helix" evidence="1">
    <location>
        <begin position="430"/>
        <end position="480"/>
    </location>
</feature>
<dbReference type="InterPro" id="IPR051448">
    <property type="entry name" value="CdaR-like_regulators"/>
</dbReference>
<evidence type="ECO:0000313" key="2">
    <source>
        <dbReference type="EMBL" id="TQL43987.1"/>
    </source>
</evidence>
<dbReference type="OrthoDB" id="3190266at2"/>
<dbReference type="EMBL" id="VFON01000001">
    <property type="protein sequence ID" value="TQL43987.1"/>
    <property type="molecule type" value="Genomic_DNA"/>
</dbReference>
<dbReference type="Gene3D" id="1.10.10.2840">
    <property type="entry name" value="PucR C-terminal helix-turn-helix domain"/>
    <property type="match status" value="1"/>
</dbReference>
<reference evidence="2 3" key="1">
    <citation type="submission" date="2019-06" db="EMBL/GenBank/DDBJ databases">
        <title>Sequencing the genomes of 1000 actinobacteria strains.</title>
        <authorList>
            <person name="Klenk H.-P."/>
        </authorList>
    </citation>
    <scope>NUCLEOTIDE SEQUENCE [LARGE SCALE GENOMIC DNA]</scope>
    <source>
        <strain evidence="2 3">DSM 8803</strain>
    </source>
</reference>
<protein>
    <submittedName>
        <fullName evidence="2">PucR-like helix-turn-helix protein</fullName>
    </submittedName>
</protein>
<accession>A0A542Y7J2</accession>
<dbReference type="InterPro" id="IPR025736">
    <property type="entry name" value="PucR_C-HTH_dom"/>
</dbReference>
<comment type="caution">
    <text evidence="2">The sequence shown here is derived from an EMBL/GenBank/DDBJ whole genome shotgun (WGS) entry which is preliminary data.</text>
</comment>
<name>A0A542Y7J2_9MICO</name>
<dbReference type="PANTHER" id="PTHR33744">
    <property type="entry name" value="CARBOHYDRATE DIACID REGULATOR"/>
    <property type="match status" value="1"/>
</dbReference>
<proteinExistence type="predicted"/>
<evidence type="ECO:0000313" key="3">
    <source>
        <dbReference type="Proteomes" id="UP000319094"/>
    </source>
</evidence>
<dbReference type="InterPro" id="IPR042070">
    <property type="entry name" value="PucR_C-HTH_sf"/>
</dbReference>
<dbReference type="AlphaFoldDB" id="A0A542Y7J2"/>
<dbReference type="Proteomes" id="UP000319094">
    <property type="component" value="Unassembled WGS sequence"/>
</dbReference>
<keyword evidence="3" id="KW-1185">Reference proteome</keyword>
<sequence length="500" mass="53652">MSPRPQQAVTLGELLAQPMKVDLNHLCVASDARAVRGVVLVSDIDEITSIEPDTIIVLSADVARGSWMVSAALRYAWERNACALIVPDRALNPSVTQLAERFQISLFTTAAEITLAAIEVATAVGMARAQLVSSLHRLTSRVGSSEDITEVLEFASVWLQGAPVELESSGAVVRSAMGTTNRPDVPNNIHTLPSRVSVRVGRGTKSHGLLVANVPASLRDHAASVLEICASKLRTLIAEEQFHALQQSLPPISIAALAESNARLPQHPGDPGWPAWPSGTSFVTLCLLSDHADRYGAALHHLWLAAFRDWPLVRAADGWLAFVPVDDTDLGALVAKVHGRLAEIHLLNLQVGVSLEHYGDAEVRPAIREAWLAARVAEAGKPHAIVSYDEIPARFLPRLLPPSFAEETLHSLYPALASDEHRDELIHLYTCYAAHLGSATDTAAHLGIHRNTVKLRLERLADLGVPVSDPTETLGIHMLFAALPGGTTGKSPGVRLAPPA</sequence>
<gene>
    <name evidence="2" type="ORF">FB468_2025</name>
</gene>